<dbReference type="GO" id="GO:0004867">
    <property type="term" value="F:serine-type endopeptidase inhibitor activity"/>
    <property type="evidence" value="ECO:0007669"/>
    <property type="project" value="UniProtKB-KW"/>
</dbReference>
<comment type="caution">
    <text evidence="6">The sequence shown here is derived from an EMBL/GenBank/DDBJ whole genome shotgun (WGS) entry which is preliminary data.</text>
</comment>
<comment type="similarity">
    <text evidence="1 4">Belongs to the serpin family.</text>
</comment>
<evidence type="ECO:0000313" key="7">
    <source>
        <dbReference type="Proteomes" id="UP000648187"/>
    </source>
</evidence>
<keyword evidence="3" id="KW-0722">Serine protease inhibitor</keyword>
<dbReference type="GO" id="GO:0005615">
    <property type="term" value="C:extracellular space"/>
    <property type="evidence" value="ECO:0007669"/>
    <property type="project" value="InterPro"/>
</dbReference>
<dbReference type="Gene3D" id="3.30.497.10">
    <property type="entry name" value="Antithrombin, subunit I, domain 2"/>
    <property type="match status" value="5"/>
</dbReference>
<dbReference type="InterPro" id="IPR036186">
    <property type="entry name" value="Serpin_sf"/>
</dbReference>
<evidence type="ECO:0000256" key="4">
    <source>
        <dbReference type="RuleBase" id="RU000411"/>
    </source>
</evidence>
<reference evidence="6" key="1">
    <citation type="submission" date="2020-08" db="EMBL/GenBank/DDBJ databases">
        <title>Spodoptera exigua strain:BAW_Kor-Di-RS1 Genome sequencing and assembly.</title>
        <authorList>
            <person name="Kim J."/>
            <person name="Nam H.Y."/>
            <person name="Kwon M."/>
            <person name="Choi J.H."/>
            <person name="Cho S.R."/>
            <person name="Kim G.-H."/>
        </authorList>
    </citation>
    <scope>NUCLEOTIDE SEQUENCE</scope>
    <source>
        <strain evidence="6">BAW_Kor-Di-RS1</strain>
        <tissue evidence="6">Whole-body</tissue>
    </source>
</reference>
<accession>A0A835L9R3</accession>
<sequence>MIRDVVSLYGSLDTLRTDLGSCSHYPNLINDYREAMYNFTIETYKRVAPRGTYQFVVSPHSLWMTVAAIAEGANHETQQQLFQLLLLPNDPCVRQKYYQLAASRFSYSSDATVVSKRALVIDHGVTPNPAWHNFVTKNSLIEVVSAPIRHNPVAAASSIRQAVYANYVPLNLQGNSVLIDTMDYNGLWNTAFADAVVKRAPFHSILGQRIGTVDMMTVKRRCKIGYLPSISAKILELPIGTNSQYSMIIAVIVANSDVRSIIRDFKSSIVTDALSSLRDSYVPIDIALPQFTLNSEVDAKVILEDLGITSLWTDPDATRYISTPPAFPSSYVQRATLTLNKYGVNPPLIPGLRSSGYPKTPEESFWNEFIADRPFMFGLFDTETYTCLMANIWHRESRSKRATMQARIVLCLVACSVLISGQQYLPPVQYQAISSVPHTSHPELCNVNRDYIHEYRSATYDFALFSYRPIAVRSNFNFVYSPISIWIMVAAIAEGADPVTQQKLFQLLHLPPQDPCVRHVFYQLATSRALPTNEVNIRNNRILLINEGTTLNPTWHDIVVKNSLLDVVTAPIRYNSVATAHEIRRIMSAYLPTINLSGNSVLLDTIDYNGLWTTAFADAVIERAPFYPPGVIIGNADIKPVVAAVTSATIFEMIDSLRESAVPIDVAIPRMVISSEVDVRAILEDIGVTEIFTEPSVTKYISDPPAFPSSFLQRSTLVLNNTGLLAPPLEPEIYNAPTGLELILGRDFIADRPFLFGLFDAKTYTTGITKEVSRWHRESRSKRATMQALIVLCLVACSVLISGQQYLPPVQYQAISSVPHRSYPGLCNVNRDYIHEYRSATYDFALFSYRPIAVRSNFNFIYSPISIWIMVAAIAEGADPVTQQKLFQLLHIPPQDPCVRHVFYQLATSRALPTNEVNIRNNRILLINEGTTLNPTWHDIVVKNSLLDVVTAPIRYNSVATAHEIRRIMSAYLPTINLSGNSVLLDTIDYNGLWTTAFADAVIERAPFYPPGVIIGNADIKPVVAAVTSATIFEMIDSLRESAVPIDVAIPRMVISSEVDVRAILEDIGVTEIFTEPSVTKYISDPPAFPSSFLQRSTLVLNSTGLFAPPLEPEIYNAPTGLEFILGRDFIADRPFLFGLFDAKTYTTGITKEVSRWHRETRSKRATMQALIVLCLVACSVLISGQQYLPPVQYQAISSVPHTSHPGLCNVNRDYIHEYRSATYDFALFSYRPIAVRSNFNFIYSPISIWIMVASIAEGADPVTQQKLFQLLHLPPQDPCVRHVFYQLATSRALPTNEVNIRNNRILLINEGTTLNPTWHDIVVKNSLLDVVTAPIRYNSVATAHEIRRIMSAYLPTINLSGNSVLLDTIDYNGLWTTAFADAVVERAPFYSHQGEILGSVDMMRVRRRARMGYIKSIHAKILELPVGSDERYRMLFSVIIGNADIKPVITAVTGATVFEVINSLQESAVPIDVAIPRMVISSEVDVRAILEDIGVTEIFTDPAVTRYISDPPAFPSSFLQRSTLVLNNTGLFAPPQEPEIYNAPTGLELILGRDFIADRPFLFGLFDSETYTTRRIWSMHILLLTLLAATVAVCTPEPHSFNLQGTHIFEPCNLYEDVSQNFRADLYNFTLITYQALARRSDLNYVYSPLSIWLTLAALAEGADYHTQQQLFNFLKLSTDACSRQKYYQRATSRIIQSNDVNIINNRILLIDAGVTPNPTWYDFVLKNNLLEILSAPIRSNPILTAIEVKQLTNAHNSRLDLTGNSILLDTIDYNALWTTEFEHAKIERAPFFSQVGEHIGFVDLMRMRKRARLGHIKSVNAKTLELPIGQDERFKMVFVIFLETNDVNQKLNILKPSVAFELFESFKTSYVPIEVAIPRAVVTSELDVRALVEEFGITSLWYDPVATRNVSSPSALPKSYVQRTTLTLDNRGLFPPPPPEILGPFDTPVQSSGLDPKLGNQFIANQPFFFGLFDSESLTCVIAAAFTAPTYRF</sequence>
<dbReference type="EMBL" id="JACKWZ010000102">
    <property type="protein sequence ID" value="KAF9415771.1"/>
    <property type="molecule type" value="Genomic_DNA"/>
</dbReference>
<dbReference type="Pfam" id="PF00079">
    <property type="entry name" value="Serpin"/>
    <property type="match status" value="7"/>
</dbReference>
<dbReference type="InterPro" id="IPR042178">
    <property type="entry name" value="Serpin_sf_1"/>
</dbReference>
<evidence type="ECO:0000259" key="5">
    <source>
        <dbReference type="SMART" id="SM00093"/>
    </source>
</evidence>
<name>A0A835L9R3_SPOEX</name>
<dbReference type="InterPro" id="IPR042185">
    <property type="entry name" value="Serpin_sf_2"/>
</dbReference>
<organism evidence="6 7">
    <name type="scientific">Spodoptera exigua</name>
    <name type="common">Beet armyworm</name>
    <name type="synonym">Noctua fulgens</name>
    <dbReference type="NCBI Taxonomy" id="7107"/>
    <lineage>
        <taxon>Eukaryota</taxon>
        <taxon>Metazoa</taxon>
        <taxon>Ecdysozoa</taxon>
        <taxon>Arthropoda</taxon>
        <taxon>Hexapoda</taxon>
        <taxon>Insecta</taxon>
        <taxon>Pterygota</taxon>
        <taxon>Neoptera</taxon>
        <taxon>Endopterygota</taxon>
        <taxon>Lepidoptera</taxon>
        <taxon>Glossata</taxon>
        <taxon>Ditrysia</taxon>
        <taxon>Noctuoidea</taxon>
        <taxon>Noctuidae</taxon>
        <taxon>Amphipyrinae</taxon>
        <taxon>Spodoptera</taxon>
    </lineage>
</organism>
<dbReference type="Proteomes" id="UP000648187">
    <property type="component" value="Unassembled WGS sequence"/>
</dbReference>
<evidence type="ECO:0000256" key="3">
    <source>
        <dbReference type="ARBA" id="ARBA00022900"/>
    </source>
</evidence>
<keyword evidence="2" id="KW-0646">Protease inhibitor</keyword>
<dbReference type="InterPro" id="IPR000215">
    <property type="entry name" value="Serpin_fam"/>
</dbReference>
<dbReference type="PANTHER" id="PTHR11461:SF211">
    <property type="entry name" value="GH10112P-RELATED"/>
    <property type="match status" value="1"/>
</dbReference>
<proteinExistence type="inferred from homology"/>
<evidence type="ECO:0000313" key="6">
    <source>
        <dbReference type="EMBL" id="KAF9415771.1"/>
    </source>
</evidence>
<evidence type="ECO:0000256" key="2">
    <source>
        <dbReference type="ARBA" id="ARBA00022690"/>
    </source>
</evidence>
<dbReference type="SUPFAM" id="SSF56574">
    <property type="entry name" value="Serpins"/>
    <property type="match status" value="5"/>
</dbReference>
<protein>
    <recommendedName>
        <fullName evidence="5">Serpin domain-containing protein</fullName>
    </recommendedName>
</protein>
<dbReference type="PANTHER" id="PTHR11461">
    <property type="entry name" value="SERINE PROTEASE INHIBITOR, SERPIN"/>
    <property type="match status" value="1"/>
</dbReference>
<dbReference type="Gene3D" id="2.30.39.10">
    <property type="entry name" value="Alpha-1-antitrypsin, domain 1"/>
    <property type="match status" value="3"/>
</dbReference>
<gene>
    <name evidence="6" type="ORF">HW555_006672</name>
</gene>
<keyword evidence="7" id="KW-1185">Reference proteome</keyword>
<evidence type="ECO:0000256" key="1">
    <source>
        <dbReference type="ARBA" id="ARBA00009500"/>
    </source>
</evidence>
<feature type="domain" description="Serpin" evidence="5">
    <location>
        <begin position="1228"/>
        <end position="1569"/>
    </location>
</feature>
<dbReference type="SMART" id="SM00093">
    <property type="entry name" value="SERPIN"/>
    <property type="match status" value="1"/>
</dbReference>
<dbReference type="InterPro" id="IPR023796">
    <property type="entry name" value="Serpin_dom"/>
</dbReference>